<protein>
    <submittedName>
        <fullName evidence="2">Uncharacterized protein</fullName>
    </submittedName>
</protein>
<dbReference type="Proteomes" id="UP001162060">
    <property type="component" value="Unassembled WGS sequence"/>
</dbReference>
<accession>A0AAV1UV61</accession>
<reference evidence="2" key="1">
    <citation type="submission" date="2024-01" db="EMBL/GenBank/DDBJ databases">
        <authorList>
            <person name="Webb A."/>
        </authorList>
    </citation>
    <scope>NUCLEOTIDE SEQUENCE</scope>
    <source>
        <strain evidence="2">Pm1</strain>
    </source>
</reference>
<feature type="compositionally biased region" description="Basic and acidic residues" evidence="1">
    <location>
        <begin position="219"/>
        <end position="229"/>
    </location>
</feature>
<evidence type="ECO:0000313" key="2">
    <source>
        <dbReference type="EMBL" id="CAK7938481.1"/>
    </source>
</evidence>
<evidence type="ECO:0000313" key="3">
    <source>
        <dbReference type="Proteomes" id="UP001162060"/>
    </source>
</evidence>
<name>A0AAV1UV61_9STRA</name>
<feature type="compositionally biased region" description="Low complexity" evidence="1">
    <location>
        <begin position="230"/>
        <end position="242"/>
    </location>
</feature>
<evidence type="ECO:0000256" key="1">
    <source>
        <dbReference type="SAM" id="MobiDB-lite"/>
    </source>
</evidence>
<proteinExistence type="predicted"/>
<dbReference type="AlphaFoldDB" id="A0AAV1UV61"/>
<organism evidence="2 3">
    <name type="scientific">Peronospora matthiolae</name>
    <dbReference type="NCBI Taxonomy" id="2874970"/>
    <lineage>
        <taxon>Eukaryota</taxon>
        <taxon>Sar</taxon>
        <taxon>Stramenopiles</taxon>
        <taxon>Oomycota</taxon>
        <taxon>Peronosporomycetes</taxon>
        <taxon>Peronosporales</taxon>
        <taxon>Peronosporaceae</taxon>
        <taxon>Peronospora</taxon>
    </lineage>
</organism>
<gene>
    <name evidence="2" type="ORF">PM001_LOCUS23631</name>
</gene>
<feature type="compositionally biased region" description="Basic and acidic residues" evidence="1">
    <location>
        <begin position="245"/>
        <end position="255"/>
    </location>
</feature>
<dbReference type="EMBL" id="CAKLBY020000231">
    <property type="protein sequence ID" value="CAK7938481.1"/>
    <property type="molecule type" value="Genomic_DNA"/>
</dbReference>
<feature type="region of interest" description="Disordered" evidence="1">
    <location>
        <begin position="211"/>
        <end position="263"/>
    </location>
</feature>
<sequence>MASLKAHATDGDADDALEASLLHRRQRLGHLAFDTIRSIARNPASGILLNSNKCIAYVSRLEGKQTRCAHLQRDRSVNSPIDRVSGVIRSELKGPMTPHNRLSNRYLVKFIAQKLNYCRASLAHTKDAAAKQFEKYFFHFEMIFGFKIHFLRTHGGGVVYMDPRKNSLQELSKIGFIVGTRDENKGVQGAAEEGEKFIVPQHVRNIETLSDLQKAQPHRSMDASDRGDDTVATAPAADAAPASRDGNKEVQEKSNKPWVQQAQFSSKIHTTMARPSADQIARSVRRLYWRRSLSSRAMTCGA</sequence>
<comment type="caution">
    <text evidence="2">The sequence shown here is derived from an EMBL/GenBank/DDBJ whole genome shotgun (WGS) entry which is preliminary data.</text>
</comment>